<reference evidence="2 3" key="1">
    <citation type="submission" date="2019-11" db="EMBL/GenBank/DDBJ databases">
        <title>Whole genome sequence of Oryza granulata.</title>
        <authorList>
            <person name="Li W."/>
        </authorList>
    </citation>
    <scope>NUCLEOTIDE SEQUENCE [LARGE SCALE GENOMIC DNA]</scope>
    <source>
        <strain evidence="3">cv. Menghai</strain>
        <tissue evidence="2">Leaf</tissue>
    </source>
</reference>
<dbReference type="Proteomes" id="UP000479710">
    <property type="component" value="Unassembled WGS sequence"/>
</dbReference>
<feature type="compositionally biased region" description="Polar residues" evidence="1">
    <location>
        <begin position="52"/>
        <end position="64"/>
    </location>
</feature>
<dbReference type="AlphaFoldDB" id="A0A6G1BQ63"/>
<dbReference type="EMBL" id="SPHZ02000012">
    <property type="protein sequence ID" value="KAF0889533.1"/>
    <property type="molecule type" value="Genomic_DNA"/>
</dbReference>
<organism evidence="2 3">
    <name type="scientific">Oryza meyeriana var. granulata</name>
    <dbReference type="NCBI Taxonomy" id="110450"/>
    <lineage>
        <taxon>Eukaryota</taxon>
        <taxon>Viridiplantae</taxon>
        <taxon>Streptophyta</taxon>
        <taxon>Embryophyta</taxon>
        <taxon>Tracheophyta</taxon>
        <taxon>Spermatophyta</taxon>
        <taxon>Magnoliopsida</taxon>
        <taxon>Liliopsida</taxon>
        <taxon>Poales</taxon>
        <taxon>Poaceae</taxon>
        <taxon>BOP clade</taxon>
        <taxon>Oryzoideae</taxon>
        <taxon>Oryzeae</taxon>
        <taxon>Oryzinae</taxon>
        <taxon>Oryza</taxon>
        <taxon>Oryza meyeriana</taxon>
    </lineage>
</organism>
<name>A0A6G1BQ63_9ORYZ</name>
<protein>
    <recommendedName>
        <fullName evidence="4">BZIP domain-containing protein</fullName>
    </recommendedName>
</protein>
<keyword evidence="3" id="KW-1185">Reference proteome</keyword>
<feature type="compositionally biased region" description="Basic and acidic residues" evidence="1">
    <location>
        <begin position="77"/>
        <end position="86"/>
    </location>
</feature>
<sequence length="183" mass="19978">MRCRGSLPTGKAIGVEDLTGAQSRGTSPSGGMGIQERECRGWGRKVRGRGGSTSSAEDSATVDGQSGGIMPSNSSDQSDRSDKPMDQKVLCRLAQNREAARKSWLRKKLLVNQLEPLTEQQLLGLSNLQQSSQQAEDALSQGMEELQLLGRYAGWVPWSIRIFRERGILHGPNGYGHGQNWDP</sequence>
<feature type="region of interest" description="Disordered" evidence="1">
    <location>
        <begin position="1"/>
        <end position="87"/>
    </location>
</feature>
<evidence type="ECO:0000313" key="3">
    <source>
        <dbReference type="Proteomes" id="UP000479710"/>
    </source>
</evidence>
<proteinExistence type="predicted"/>
<evidence type="ECO:0000313" key="2">
    <source>
        <dbReference type="EMBL" id="KAF0889533.1"/>
    </source>
</evidence>
<accession>A0A6G1BQ63</accession>
<dbReference type="PANTHER" id="PTHR45693:SF14">
    <property type="entry name" value="TRANSCRIPTION FACTOR TGA2.2"/>
    <property type="match status" value="1"/>
</dbReference>
<gene>
    <name evidence="2" type="ORF">E2562_026947</name>
</gene>
<dbReference type="Gene3D" id="1.20.5.170">
    <property type="match status" value="1"/>
</dbReference>
<comment type="caution">
    <text evidence="2">The sequence shown here is derived from an EMBL/GenBank/DDBJ whole genome shotgun (WGS) entry which is preliminary data.</text>
</comment>
<dbReference type="OrthoDB" id="1737353at2759"/>
<dbReference type="PANTHER" id="PTHR45693">
    <property type="entry name" value="TRANSCRIPTION FACTOR TGA9"/>
    <property type="match status" value="1"/>
</dbReference>
<evidence type="ECO:0000256" key="1">
    <source>
        <dbReference type="SAM" id="MobiDB-lite"/>
    </source>
</evidence>
<evidence type="ECO:0008006" key="4">
    <source>
        <dbReference type="Google" id="ProtNLM"/>
    </source>
</evidence>